<sequence>MLEQPRRRGRQIKTVFVGLFYSAIVPTGLIVTAVAMMMLYWVDKYSLLRLWRRPPAYDARLSSYSRKYVVLCIWLHLVMARIFFAKWPSKVEEGLPDCGPFFCDEGDADFTADQSEIVAIYEILGILVFAVGGGLVALLYIRHYATKLVVTKHEAVGAASNIGYRSVSGIDAYIPLIHVRELTDPLIGMDVNDLPSNAHPFLPLRIGGFYSAEELSMSSDKDFPDIPKRERDELFSKVRYYPGPREKIQQATKNAGILYTATSVDQTPAGAGDIDGRFGLARQGSSAGGAFILPAGPVEESRAPQRSRRNDSRVTEAAQNPLPSGWEERATANGRPYYVCHHTRTTQWERPTTAVPTSSRGFQGMPTNGGAIPDIHGAVRDLPPGWEVKYSPDGRPYYVDHNHQVTTWEHPIPSGRPGVQQGSAAAAGGANPIDQTEGGSTFLEQYTAAGLRFFVNPKTNAARWSPPKSRRRRDSRTSSDAAAARSAGAGAGDGLDESLSSTSRGGGRAAGLPRGWEKRTTPAGREYFVNHDLRITQWAPPEGAAGEQKVPYPGGSAATHRAASPTAPFVPPTAAAAGLGGFVPLQPPPAPVFAGGAAAAAGVGEGGLPGYIEVRTHADGRTYYVNHRTKVTSWVPPPREDW</sequence>
<keyword evidence="3" id="KW-0963">Cytoplasm</keyword>
<evidence type="ECO:0000313" key="9">
    <source>
        <dbReference type="Proteomes" id="UP000002630"/>
    </source>
</evidence>
<dbReference type="GO" id="GO:0045944">
    <property type="term" value="P:positive regulation of transcription by RNA polymerase II"/>
    <property type="evidence" value="ECO:0007669"/>
    <property type="project" value="TreeGrafter"/>
</dbReference>
<dbReference type="GO" id="GO:0003713">
    <property type="term" value="F:transcription coactivator activity"/>
    <property type="evidence" value="ECO:0007669"/>
    <property type="project" value="TreeGrafter"/>
</dbReference>
<accession>D7G9G9</accession>
<dbReference type="GO" id="GO:0005737">
    <property type="term" value="C:cytoplasm"/>
    <property type="evidence" value="ECO:0007669"/>
    <property type="project" value="UniProtKB-SubCell"/>
</dbReference>
<evidence type="ECO:0000256" key="2">
    <source>
        <dbReference type="ARBA" id="ARBA00004496"/>
    </source>
</evidence>
<evidence type="ECO:0000256" key="4">
    <source>
        <dbReference type="ARBA" id="ARBA00023242"/>
    </source>
</evidence>
<dbReference type="CDD" id="cd00201">
    <property type="entry name" value="WW"/>
    <property type="match status" value="4"/>
</dbReference>
<feature type="region of interest" description="Disordered" evidence="5">
    <location>
        <begin position="289"/>
        <end position="329"/>
    </location>
</feature>
<dbReference type="InterPro" id="IPR036020">
    <property type="entry name" value="WW_dom_sf"/>
</dbReference>
<dbReference type="InterPro" id="IPR001202">
    <property type="entry name" value="WW_dom"/>
</dbReference>
<feature type="compositionally biased region" description="Basic and acidic residues" evidence="5">
    <location>
        <begin position="299"/>
        <end position="314"/>
    </location>
</feature>
<dbReference type="InterPro" id="IPR051583">
    <property type="entry name" value="YAP1"/>
</dbReference>
<evidence type="ECO:0000256" key="6">
    <source>
        <dbReference type="SAM" id="Phobius"/>
    </source>
</evidence>
<dbReference type="Pfam" id="PF00397">
    <property type="entry name" value="WW"/>
    <property type="match status" value="4"/>
</dbReference>
<evidence type="ECO:0000256" key="5">
    <source>
        <dbReference type="SAM" id="MobiDB-lite"/>
    </source>
</evidence>
<feature type="compositionally biased region" description="Low complexity" evidence="5">
    <location>
        <begin position="478"/>
        <end position="488"/>
    </location>
</feature>
<evidence type="ECO:0000256" key="1">
    <source>
        <dbReference type="ARBA" id="ARBA00004123"/>
    </source>
</evidence>
<dbReference type="PROSITE" id="PS50020">
    <property type="entry name" value="WW_DOMAIN_2"/>
    <property type="match status" value="4"/>
</dbReference>
<feature type="transmembrane region" description="Helical" evidence="6">
    <location>
        <begin position="20"/>
        <end position="42"/>
    </location>
</feature>
<feature type="transmembrane region" description="Helical" evidence="6">
    <location>
        <begin position="119"/>
        <end position="141"/>
    </location>
</feature>
<dbReference type="SUPFAM" id="SSF51045">
    <property type="entry name" value="WW domain"/>
    <property type="match status" value="4"/>
</dbReference>
<dbReference type="PROSITE" id="PS01159">
    <property type="entry name" value="WW_DOMAIN_1"/>
    <property type="match status" value="3"/>
</dbReference>
<keyword evidence="6" id="KW-0472">Membrane</keyword>
<dbReference type="STRING" id="2880.D7G9G9"/>
<feature type="domain" description="WW" evidence="7">
    <location>
        <begin position="510"/>
        <end position="543"/>
    </location>
</feature>
<dbReference type="AlphaFoldDB" id="D7G9G9"/>
<dbReference type="PANTHER" id="PTHR17616:SF8">
    <property type="entry name" value="TRANSCRIPTIONAL COACTIVATOR YORKIE"/>
    <property type="match status" value="1"/>
</dbReference>
<dbReference type="Gene3D" id="2.20.70.10">
    <property type="match status" value="4"/>
</dbReference>
<feature type="region of interest" description="Disordered" evidence="5">
    <location>
        <begin position="460"/>
        <end position="518"/>
    </location>
</feature>
<name>D7G9G9_ECTSI</name>
<proteinExistence type="predicted"/>
<dbReference type="InParanoid" id="D7G9G9"/>
<dbReference type="eggNOG" id="KOG0940">
    <property type="taxonomic scope" value="Eukaryota"/>
</dbReference>
<feature type="domain" description="WW" evidence="7">
    <location>
        <begin position="320"/>
        <end position="353"/>
    </location>
</feature>
<dbReference type="GO" id="GO:0005634">
    <property type="term" value="C:nucleus"/>
    <property type="evidence" value="ECO:0007669"/>
    <property type="project" value="UniProtKB-SubCell"/>
</dbReference>
<feature type="domain" description="WW" evidence="7">
    <location>
        <begin position="606"/>
        <end position="639"/>
    </location>
</feature>
<protein>
    <submittedName>
        <fullName evidence="8">Neural cell expressed, developmentally down-regulated 4-like, isoform CRA_e</fullName>
    </submittedName>
</protein>
<evidence type="ECO:0000313" key="8">
    <source>
        <dbReference type="EMBL" id="CBJ28309.1"/>
    </source>
</evidence>
<keyword evidence="6" id="KW-1133">Transmembrane helix</keyword>
<gene>
    <name evidence="8" type="ORF">Esi_0098_0059</name>
</gene>
<organism evidence="8 9">
    <name type="scientific">Ectocarpus siliculosus</name>
    <name type="common">Brown alga</name>
    <name type="synonym">Conferva siliculosa</name>
    <dbReference type="NCBI Taxonomy" id="2880"/>
    <lineage>
        <taxon>Eukaryota</taxon>
        <taxon>Sar</taxon>
        <taxon>Stramenopiles</taxon>
        <taxon>Ochrophyta</taxon>
        <taxon>PX clade</taxon>
        <taxon>Phaeophyceae</taxon>
        <taxon>Ectocarpales</taxon>
        <taxon>Ectocarpaceae</taxon>
        <taxon>Ectocarpus</taxon>
    </lineage>
</organism>
<dbReference type="Proteomes" id="UP000002630">
    <property type="component" value="Linkage Group LG22"/>
</dbReference>
<evidence type="ECO:0000256" key="3">
    <source>
        <dbReference type="ARBA" id="ARBA00022490"/>
    </source>
</evidence>
<feature type="region of interest" description="Disordered" evidence="5">
    <location>
        <begin position="408"/>
        <end position="438"/>
    </location>
</feature>
<dbReference type="EMBL" id="FN649222">
    <property type="protein sequence ID" value="CBJ28309.1"/>
    <property type="molecule type" value="Genomic_DNA"/>
</dbReference>
<reference evidence="8 9" key="1">
    <citation type="journal article" date="2010" name="Nature">
        <title>The Ectocarpus genome and the independent evolution of multicellularity in brown algae.</title>
        <authorList>
            <person name="Cock J.M."/>
            <person name="Sterck L."/>
            <person name="Rouze P."/>
            <person name="Scornet D."/>
            <person name="Allen A.E."/>
            <person name="Amoutzias G."/>
            <person name="Anthouard V."/>
            <person name="Artiguenave F."/>
            <person name="Aury J.M."/>
            <person name="Badger J.H."/>
            <person name="Beszteri B."/>
            <person name="Billiau K."/>
            <person name="Bonnet E."/>
            <person name="Bothwell J.H."/>
            <person name="Bowler C."/>
            <person name="Boyen C."/>
            <person name="Brownlee C."/>
            <person name="Carrano C.J."/>
            <person name="Charrier B."/>
            <person name="Cho G.Y."/>
            <person name="Coelho S.M."/>
            <person name="Collen J."/>
            <person name="Corre E."/>
            <person name="Da Silva C."/>
            <person name="Delage L."/>
            <person name="Delaroque N."/>
            <person name="Dittami S.M."/>
            <person name="Doulbeau S."/>
            <person name="Elias M."/>
            <person name="Farnham G."/>
            <person name="Gachon C.M."/>
            <person name="Gschloessl B."/>
            <person name="Heesch S."/>
            <person name="Jabbari K."/>
            <person name="Jubin C."/>
            <person name="Kawai H."/>
            <person name="Kimura K."/>
            <person name="Kloareg B."/>
            <person name="Kupper F.C."/>
            <person name="Lang D."/>
            <person name="Le Bail A."/>
            <person name="Leblanc C."/>
            <person name="Lerouge P."/>
            <person name="Lohr M."/>
            <person name="Lopez P.J."/>
            <person name="Martens C."/>
            <person name="Maumus F."/>
            <person name="Michel G."/>
            <person name="Miranda-Saavedra D."/>
            <person name="Morales J."/>
            <person name="Moreau H."/>
            <person name="Motomura T."/>
            <person name="Nagasato C."/>
            <person name="Napoli C.A."/>
            <person name="Nelson D.R."/>
            <person name="Nyvall-Collen P."/>
            <person name="Peters A.F."/>
            <person name="Pommier C."/>
            <person name="Potin P."/>
            <person name="Poulain J."/>
            <person name="Quesneville H."/>
            <person name="Read B."/>
            <person name="Rensing S.A."/>
            <person name="Ritter A."/>
            <person name="Rousvoal S."/>
            <person name="Samanta M."/>
            <person name="Samson G."/>
            <person name="Schroeder D.C."/>
            <person name="Segurens B."/>
            <person name="Strittmatter M."/>
            <person name="Tonon T."/>
            <person name="Tregear J.W."/>
            <person name="Valentin K."/>
            <person name="von Dassow P."/>
            <person name="Yamagishi T."/>
            <person name="Van de Peer Y."/>
            <person name="Wincker P."/>
        </authorList>
    </citation>
    <scope>NUCLEOTIDE SEQUENCE [LARGE SCALE GENOMIC DNA]</scope>
    <source>
        <strain evidence="9">Ec32 / CCAP1310/4</strain>
    </source>
</reference>
<evidence type="ECO:0000259" key="7">
    <source>
        <dbReference type="PROSITE" id="PS50020"/>
    </source>
</evidence>
<feature type="transmembrane region" description="Helical" evidence="6">
    <location>
        <begin position="68"/>
        <end position="87"/>
    </location>
</feature>
<keyword evidence="9" id="KW-1185">Reference proteome</keyword>
<dbReference type="PANTHER" id="PTHR17616">
    <property type="entry name" value="YES-ASSOCIATED PROTEIN YAP1 FAMILY MEMBER"/>
    <property type="match status" value="1"/>
</dbReference>
<dbReference type="GO" id="GO:0035329">
    <property type="term" value="P:hippo signaling"/>
    <property type="evidence" value="ECO:0007669"/>
    <property type="project" value="TreeGrafter"/>
</dbReference>
<keyword evidence="6" id="KW-0812">Transmembrane</keyword>
<keyword evidence="4" id="KW-0539">Nucleus</keyword>
<dbReference type="EMBL" id="FN649747">
    <property type="protein sequence ID" value="CBJ28309.1"/>
    <property type="molecule type" value="Genomic_DNA"/>
</dbReference>
<dbReference type="OrthoDB" id="197892at2759"/>
<comment type="subcellular location">
    <subcellularLocation>
        <location evidence="2">Cytoplasm</location>
    </subcellularLocation>
    <subcellularLocation>
        <location evidence="1">Nucleus</location>
    </subcellularLocation>
</comment>
<dbReference type="SMART" id="SM00456">
    <property type="entry name" value="WW"/>
    <property type="match status" value="5"/>
</dbReference>
<feature type="domain" description="WW" evidence="7">
    <location>
        <begin position="380"/>
        <end position="413"/>
    </location>
</feature>